<evidence type="ECO:0000313" key="2">
    <source>
        <dbReference type="Proteomes" id="UP000002216"/>
    </source>
</evidence>
<sequence length="322" mass="36782">MKWFFKKKKRETGPLVERILKHIADENAFDIEDDAECAETLVNSVERACAYAETLVEELGEPFVLDRNAPSERAIGPVLFDTTKDAVDALRHSVKIKEVFTSTQSRDCFFLLTMHRHEYMILGNEIEGEVIKRDVLQNAVEFLDHEFSSAAPTLLELREKLTENVMRYLIGLAPARIRQDTSLRTEMQRSEAMLKAQMKTLDYALKENKPISAPASLQAKLSQGKREMTGLKEKLDSLATQSELAPCLRKIREILDSPHEHIRLERVVMRVGDFGVKSDTGKLIRFHECHFGEDEHLAVFLASINRDNAQYLWPELAEDPQG</sequence>
<dbReference type="STRING" id="525897.Dbac_1600"/>
<gene>
    <name evidence="1" type="ordered locus">Dbac_1600</name>
</gene>
<dbReference type="eggNOG" id="COG5380">
    <property type="taxonomic scope" value="Bacteria"/>
</dbReference>
<dbReference type="AlphaFoldDB" id="C7LUF8"/>
<organism evidence="1 2">
    <name type="scientific">Desulfomicrobium baculatum (strain DSM 4028 / VKM B-1378 / X)</name>
    <name type="common">Desulfovibrio baculatus</name>
    <dbReference type="NCBI Taxonomy" id="525897"/>
    <lineage>
        <taxon>Bacteria</taxon>
        <taxon>Pseudomonadati</taxon>
        <taxon>Thermodesulfobacteriota</taxon>
        <taxon>Desulfovibrionia</taxon>
        <taxon>Desulfovibrionales</taxon>
        <taxon>Desulfomicrobiaceae</taxon>
        <taxon>Desulfomicrobium</taxon>
    </lineage>
</organism>
<accession>C7LUF8</accession>
<keyword evidence="2" id="KW-1185">Reference proteome</keyword>
<reference evidence="1 2" key="1">
    <citation type="journal article" date="2009" name="Stand. Genomic Sci.">
        <title>Complete genome sequence of Desulfomicrobium baculatum type strain (X).</title>
        <authorList>
            <person name="Copeland A."/>
            <person name="Spring S."/>
            <person name="Goker M."/>
            <person name="Schneider S."/>
            <person name="Lapidus A."/>
            <person name="Del Rio T.G."/>
            <person name="Tice H."/>
            <person name="Cheng J.F."/>
            <person name="Chen F."/>
            <person name="Nolan M."/>
            <person name="Bruce D."/>
            <person name="Goodwin L."/>
            <person name="Pitluck S."/>
            <person name="Ivanova N."/>
            <person name="Mavrommatis K."/>
            <person name="Ovchinnikova G."/>
            <person name="Pati A."/>
            <person name="Chen A."/>
            <person name="Palaniappan K."/>
            <person name="Land M."/>
            <person name="Hauser L."/>
            <person name="Chang Y.J."/>
            <person name="Jeffries C.C."/>
            <person name="Meincke L."/>
            <person name="Sims D."/>
            <person name="Brettin T."/>
            <person name="Detter J.C."/>
            <person name="Han C."/>
            <person name="Chain P."/>
            <person name="Bristow J."/>
            <person name="Eisen J.A."/>
            <person name="Markowitz V."/>
            <person name="Hugenholtz P."/>
            <person name="Kyrpides N.C."/>
            <person name="Klenk H.P."/>
            <person name="Lucas S."/>
        </authorList>
    </citation>
    <scope>NUCLEOTIDE SEQUENCE [LARGE SCALE GENOMIC DNA]</scope>
    <source>
        <strain evidence="2">DSM 4028 / VKM B-1378 / X</strain>
    </source>
</reference>
<proteinExistence type="predicted"/>
<evidence type="ECO:0000313" key="1">
    <source>
        <dbReference type="EMBL" id="ACU89693.1"/>
    </source>
</evidence>
<dbReference type="RefSeq" id="WP_015773784.1">
    <property type="nucleotide sequence ID" value="NC_013173.1"/>
</dbReference>
<dbReference type="HOGENOM" id="CLU_862564_0_0_7"/>
<protein>
    <submittedName>
        <fullName evidence="1">Uncharacterized protein</fullName>
    </submittedName>
</protein>
<name>C7LUF8_DESBD</name>
<dbReference type="EMBL" id="CP001629">
    <property type="protein sequence ID" value="ACU89693.1"/>
    <property type="molecule type" value="Genomic_DNA"/>
</dbReference>
<dbReference type="Proteomes" id="UP000002216">
    <property type="component" value="Chromosome"/>
</dbReference>
<dbReference type="KEGG" id="dba:Dbac_1600"/>